<dbReference type="RefSeq" id="WP_346758346.1">
    <property type="nucleotide sequence ID" value="NZ_JAUJEB010000001.1"/>
</dbReference>
<reference evidence="1" key="1">
    <citation type="submission" date="2023-06" db="EMBL/GenBank/DDBJ databases">
        <title>Genomic of Agaribacillus aureum.</title>
        <authorList>
            <person name="Wang G."/>
        </authorList>
    </citation>
    <scope>NUCLEOTIDE SEQUENCE</scope>
    <source>
        <strain evidence="1">BMA12</strain>
    </source>
</reference>
<evidence type="ECO:0000313" key="1">
    <source>
        <dbReference type="EMBL" id="MDN5213030.1"/>
    </source>
</evidence>
<comment type="caution">
    <text evidence="1">The sequence shown here is derived from an EMBL/GenBank/DDBJ whole genome shotgun (WGS) entry which is preliminary data.</text>
</comment>
<dbReference type="Proteomes" id="UP001172083">
    <property type="component" value="Unassembled WGS sequence"/>
</dbReference>
<accession>A0ABT8L5L4</accession>
<evidence type="ECO:0000313" key="2">
    <source>
        <dbReference type="Proteomes" id="UP001172083"/>
    </source>
</evidence>
<organism evidence="1 2">
    <name type="scientific">Agaribacillus aureus</name>
    <dbReference type="NCBI Taxonomy" id="3051825"/>
    <lineage>
        <taxon>Bacteria</taxon>
        <taxon>Pseudomonadati</taxon>
        <taxon>Bacteroidota</taxon>
        <taxon>Cytophagia</taxon>
        <taxon>Cytophagales</taxon>
        <taxon>Splendidivirgaceae</taxon>
        <taxon>Agaribacillus</taxon>
    </lineage>
</organism>
<gene>
    <name evidence="1" type="ORF">QQ020_13265</name>
</gene>
<proteinExistence type="predicted"/>
<dbReference type="EMBL" id="JAUJEB010000001">
    <property type="protein sequence ID" value="MDN5213030.1"/>
    <property type="molecule type" value="Genomic_DNA"/>
</dbReference>
<sequence length="69" mass="7978">MRLKYGTLLREKANFVLPKINNIKTEFGLGSHKELQSFYPEVVEEIKGFAKWIKNKPNYLIKPAGWTPG</sequence>
<protein>
    <submittedName>
        <fullName evidence="1">Uncharacterized protein</fullName>
    </submittedName>
</protein>
<keyword evidence="2" id="KW-1185">Reference proteome</keyword>
<name>A0ABT8L5L4_9BACT</name>